<feature type="compositionally biased region" description="Polar residues" evidence="1">
    <location>
        <begin position="18"/>
        <end position="35"/>
    </location>
</feature>
<protein>
    <submittedName>
        <fullName evidence="2">Uncharacterized protein</fullName>
    </submittedName>
</protein>
<feature type="region of interest" description="Disordered" evidence="1">
    <location>
        <begin position="1"/>
        <end position="36"/>
    </location>
</feature>
<proteinExistence type="predicted"/>
<sequence length="64" mass="7019">MGRRSHRHYEGGSLSHAGLTTESATGNHQNPQMAGTATYPFCSCRLRPIGGRRKRIRHKSLASA</sequence>
<accession>A0A8H8DMJ0</accession>
<evidence type="ECO:0000313" key="2">
    <source>
        <dbReference type="EMBL" id="KAG5463805.1"/>
    </source>
</evidence>
<keyword evidence="3" id="KW-1185">Reference proteome</keyword>
<reference evidence="2 3" key="1">
    <citation type="journal article" name="Sci. Rep.">
        <title>Genome-scale phylogenetic analyses confirm Olpidium as the closest living zoosporic fungus to the non-flagellated, terrestrial fungi.</title>
        <authorList>
            <person name="Chang Y."/>
            <person name="Rochon D."/>
            <person name="Sekimoto S."/>
            <person name="Wang Y."/>
            <person name="Chovatia M."/>
            <person name="Sandor L."/>
            <person name="Salamov A."/>
            <person name="Grigoriev I.V."/>
            <person name="Stajich J.E."/>
            <person name="Spatafora J.W."/>
        </authorList>
    </citation>
    <scope>NUCLEOTIDE SEQUENCE [LARGE SCALE GENOMIC DNA]</scope>
    <source>
        <strain evidence="2">S191</strain>
    </source>
</reference>
<evidence type="ECO:0000313" key="3">
    <source>
        <dbReference type="Proteomes" id="UP000673691"/>
    </source>
</evidence>
<comment type="caution">
    <text evidence="2">The sequence shown here is derived from an EMBL/GenBank/DDBJ whole genome shotgun (WGS) entry which is preliminary data.</text>
</comment>
<dbReference type="EMBL" id="JAEFCI010000038">
    <property type="protein sequence ID" value="KAG5463805.1"/>
    <property type="molecule type" value="Genomic_DNA"/>
</dbReference>
<gene>
    <name evidence="2" type="ORF">BJ554DRAFT_6109</name>
</gene>
<dbReference type="Proteomes" id="UP000673691">
    <property type="component" value="Unassembled WGS sequence"/>
</dbReference>
<dbReference type="AlphaFoldDB" id="A0A8H8DMJ0"/>
<name>A0A8H8DMJ0_9FUNG</name>
<organism evidence="2 3">
    <name type="scientific">Olpidium bornovanus</name>
    <dbReference type="NCBI Taxonomy" id="278681"/>
    <lineage>
        <taxon>Eukaryota</taxon>
        <taxon>Fungi</taxon>
        <taxon>Fungi incertae sedis</taxon>
        <taxon>Olpidiomycota</taxon>
        <taxon>Olpidiomycotina</taxon>
        <taxon>Olpidiomycetes</taxon>
        <taxon>Olpidiales</taxon>
        <taxon>Olpidiaceae</taxon>
        <taxon>Olpidium</taxon>
    </lineage>
</organism>
<evidence type="ECO:0000256" key="1">
    <source>
        <dbReference type="SAM" id="MobiDB-lite"/>
    </source>
</evidence>